<dbReference type="Proteomes" id="UP001601992">
    <property type="component" value="Unassembled WGS sequence"/>
</dbReference>
<keyword evidence="1" id="KW-0378">Hydrolase</keyword>
<comment type="caution">
    <text evidence="1">The sequence shown here is derived from an EMBL/GenBank/DDBJ whole genome shotgun (WGS) entry which is preliminary data.</text>
</comment>
<proteinExistence type="predicted"/>
<dbReference type="InterPro" id="IPR006175">
    <property type="entry name" value="YjgF/YER057c/UK114"/>
</dbReference>
<dbReference type="Gene3D" id="3.30.1330.40">
    <property type="entry name" value="RutC-like"/>
    <property type="match status" value="1"/>
</dbReference>
<reference evidence="1 2" key="1">
    <citation type="submission" date="2024-10" db="EMBL/GenBank/DDBJ databases">
        <title>The Natural Products Discovery Center: Release of the First 8490 Sequenced Strains for Exploring Actinobacteria Biosynthetic Diversity.</title>
        <authorList>
            <person name="Kalkreuter E."/>
            <person name="Kautsar S.A."/>
            <person name="Yang D."/>
            <person name="Bader C.D."/>
            <person name="Teijaro C.N."/>
            <person name="Fluegel L."/>
            <person name="Davis C.M."/>
            <person name="Simpson J.R."/>
            <person name="Lauterbach L."/>
            <person name="Steele A.D."/>
            <person name="Gui C."/>
            <person name="Meng S."/>
            <person name="Li G."/>
            <person name="Viehrig K."/>
            <person name="Ye F."/>
            <person name="Su P."/>
            <person name="Kiefer A.F."/>
            <person name="Nichols A."/>
            <person name="Cepeda A.J."/>
            <person name="Yan W."/>
            <person name="Fan B."/>
            <person name="Jiang Y."/>
            <person name="Adhikari A."/>
            <person name="Zheng C.-J."/>
            <person name="Schuster L."/>
            <person name="Cowan T.M."/>
            <person name="Smanski M.J."/>
            <person name="Chevrette M.G."/>
            <person name="De Carvalho L.P.S."/>
            <person name="Shen B."/>
        </authorList>
    </citation>
    <scope>NUCLEOTIDE SEQUENCE [LARGE SCALE GENOMIC DNA]</scope>
    <source>
        <strain evidence="1 2">NPDC002593</strain>
    </source>
</reference>
<dbReference type="RefSeq" id="WP_245568256.1">
    <property type="nucleotide sequence ID" value="NZ_JBIAQY010000002.1"/>
</dbReference>
<dbReference type="Pfam" id="PF01042">
    <property type="entry name" value="Ribonuc_L-PSP"/>
    <property type="match status" value="1"/>
</dbReference>
<protein>
    <submittedName>
        <fullName evidence="1">RidA family protein</fullName>
        <ecNumber evidence="1">3.5.-.-</ecNumber>
    </submittedName>
</protein>
<gene>
    <name evidence="1" type="ORF">ACFYXQ_08795</name>
</gene>
<accession>A0ABW6RV35</accession>
<name>A0ABW6RV35_9NOCA</name>
<dbReference type="InterPro" id="IPR035959">
    <property type="entry name" value="RutC-like_sf"/>
</dbReference>
<dbReference type="CDD" id="cd00448">
    <property type="entry name" value="YjgF_YER057c_UK114_family"/>
    <property type="match status" value="1"/>
</dbReference>
<sequence>MVKVGTAMRRSARVTRRVSVNPPGFTHANPIPVGSRIGPLLASGVLTGRDPVTRELPDGLDQQCANVFEHVRALLAAAGGTTDDILKMTFWLADYRDRDALNREWLAMFPDPANRPARQAVAAQLDGGSRIHCDLLAVLDQPAAR</sequence>
<keyword evidence="2" id="KW-1185">Reference proteome</keyword>
<dbReference type="GO" id="GO:0016787">
    <property type="term" value="F:hydrolase activity"/>
    <property type="evidence" value="ECO:0007669"/>
    <property type="project" value="UniProtKB-KW"/>
</dbReference>
<organism evidence="1 2">
    <name type="scientific">Nocardia jiangxiensis</name>
    <dbReference type="NCBI Taxonomy" id="282685"/>
    <lineage>
        <taxon>Bacteria</taxon>
        <taxon>Bacillati</taxon>
        <taxon>Actinomycetota</taxon>
        <taxon>Actinomycetes</taxon>
        <taxon>Mycobacteriales</taxon>
        <taxon>Nocardiaceae</taxon>
        <taxon>Nocardia</taxon>
    </lineage>
</organism>
<evidence type="ECO:0000313" key="1">
    <source>
        <dbReference type="EMBL" id="MFF3567866.1"/>
    </source>
</evidence>
<dbReference type="EC" id="3.5.-.-" evidence="1"/>
<dbReference type="SUPFAM" id="SSF55298">
    <property type="entry name" value="YjgF-like"/>
    <property type="match status" value="1"/>
</dbReference>
<evidence type="ECO:0000313" key="2">
    <source>
        <dbReference type="Proteomes" id="UP001601992"/>
    </source>
</evidence>
<dbReference type="EMBL" id="JBIAQY010000002">
    <property type="protein sequence ID" value="MFF3567866.1"/>
    <property type="molecule type" value="Genomic_DNA"/>
</dbReference>